<dbReference type="RefSeq" id="WP_220202885.1">
    <property type="nucleotide sequence ID" value="NZ_BNJK01000001.1"/>
</dbReference>
<evidence type="ECO:0000313" key="1">
    <source>
        <dbReference type="EMBL" id="GHO92022.1"/>
    </source>
</evidence>
<dbReference type="InterPro" id="IPR045706">
    <property type="entry name" value="DUF6062"/>
</dbReference>
<reference evidence="1" key="1">
    <citation type="submission" date="2020-10" db="EMBL/GenBank/DDBJ databases">
        <title>Taxonomic study of unclassified bacteria belonging to the class Ktedonobacteria.</title>
        <authorList>
            <person name="Yabe S."/>
            <person name="Wang C.M."/>
            <person name="Zheng Y."/>
            <person name="Sakai Y."/>
            <person name="Cavaletti L."/>
            <person name="Monciardini P."/>
            <person name="Donadio S."/>
        </authorList>
    </citation>
    <scope>NUCLEOTIDE SEQUENCE</scope>
    <source>
        <strain evidence="1">ID150040</strain>
    </source>
</reference>
<accession>A0A8J3IIE9</accession>
<organism evidence="1 2">
    <name type="scientific">Reticulibacter mediterranei</name>
    <dbReference type="NCBI Taxonomy" id="2778369"/>
    <lineage>
        <taxon>Bacteria</taxon>
        <taxon>Bacillati</taxon>
        <taxon>Chloroflexota</taxon>
        <taxon>Ktedonobacteria</taxon>
        <taxon>Ktedonobacterales</taxon>
        <taxon>Reticulibacteraceae</taxon>
        <taxon>Reticulibacter</taxon>
    </lineage>
</organism>
<name>A0A8J3IIE9_9CHLR</name>
<sequence length="229" mass="26519">MRKTREYQALFEACSQEGCPICRLALEGTRRYLEAWKYEMFTDVSIRAELRRTQGFCHRHTWQLANMGAHLPLAQAYRDIVTDTIDQLKRGNDIASPASGSLFRRFFDTHREQPACPACTQQAKAEGHLIHTLRKSLSDEEFYQHMQNSDGLCLEHYRLACELKLPDTPGGDWQSLLRKIQLSCLQRLDEQLGEMIRKHDYRFKDEARGPEMISWKRATGLIAGEEDPS</sequence>
<keyword evidence="2" id="KW-1185">Reference proteome</keyword>
<evidence type="ECO:0000313" key="2">
    <source>
        <dbReference type="Proteomes" id="UP000597444"/>
    </source>
</evidence>
<gene>
    <name evidence="1" type="ORF">KSF_020700</name>
</gene>
<dbReference type="AlphaFoldDB" id="A0A8J3IIE9"/>
<dbReference type="EMBL" id="BNJK01000001">
    <property type="protein sequence ID" value="GHO92022.1"/>
    <property type="molecule type" value="Genomic_DNA"/>
</dbReference>
<proteinExistence type="predicted"/>
<protein>
    <submittedName>
        <fullName evidence="1">Uncharacterized protein</fullName>
    </submittedName>
</protein>
<dbReference type="Pfam" id="PF19538">
    <property type="entry name" value="DUF6062"/>
    <property type="match status" value="1"/>
</dbReference>
<comment type="caution">
    <text evidence="1">The sequence shown here is derived from an EMBL/GenBank/DDBJ whole genome shotgun (WGS) entry which is preliminary data.</text>
</comment>
<dbReference type="Proteomes" id="UP000597444">
    <property type="component" value="Unassembled WGS sequence"/>
</dbReference>